<dbReference type="EMBL" id="LXYT01000002">
    <property type="protein sequence ID" value="OLY43125.1"/>
    <property type="molecule type" value="Genomic_DNA"/>
</dbReference>
<dbReference type="InterPro" id="IPR013527">
    <property type="entry name" value="YicC-like_N"/>
</dbReference>
<feature type="domain" description="Endoribonuclease YicC-like N-terminal" evidence="6">
    <location>
        <begin position="1"/>
        <end position="156"/>
    </location>
</feature>
<accession>A0A1R0F830</accession>
<organism evidence="8 9">
    <name type="scientific">Bartonella apis</name>
    <dbReference type="NCBI Taxonomy" id="1686310"/>
    <lineage>
        <taxon>Bacteria</taxon>
        <taxon>Pseudomonadati</taxon>
        <taxon>Pseudomonadota</taxon>
        <taxon>Alphaproteobacteria</taxon>
        <taxon>Hyphomicrobiales</taxon>
        <taxon>Bartonellaceae</taxon>
        <taxon>Bartonella</taxon>
    </lineage>
</organism>
<evidence type="ECO:0000259" key="7">
    <source>
        <dbReference type="Pfam" id="PF08340"/>
    </source>
</evidence>
<reference evidence="8 9" key="1">
    <citation type="submission" date="2016-12" db="EMBL/GenBank/DDBJ databases">
        <title>Comparative genomics of Bartonella apis.</title>
        <authorList>
            <person name="Engel P."/>
        </authorList>
    </citation>
    <scope>NUCLEOTIDE SEQUENCE [LARGE SCALE GENOMIC DNA]</scope>
    <source>
        <strain evidence="8 9">PEB0149</strain>
    </source>
</reference>
<dbReference type="PANTHER" id="PTHR30636">
    <property type="entry name" value="UPF0701 PROTEIN YICC"/>
    <property type="match status" value="1"/>
</dbReference>
<dbReference type="Pfam" id="PF08340">
    <property type="entry name" value="YicC-like_C"/>
    <property type="match status" value="1"/>
</dbReference>
<keyword evidence="9" id="KW-1185">Reference proteome</keyword>
<comment type="caution">
    <text evidence="8">The sequence shown here is derived from an EMBL/GenBank/DDBJ whole genome shotgun (WGS) entry which is preliminary data.</text>
</comment>
<keyword evidence="4" id="KW-0378">Hydrolase</keyword>
<comment type="similarity">
    <text evidence="5">Belongs to the YicC/YloC family.</text>
</comment>
<evidence type="ECO:0000256" key="2">
    <source>
        <dbReference type="ARBA" id="ARBA00022722"/>
    </source>
</evidence>
<dbReference type="AlphaFoldDB" id="A0A1R0F830"/>
<evidence type="ECO:0000256" key="5">
    <source>
        <dbReference type="ARBA" id="ARBA00035648"/>
    </source>
</evidence>
<evidence type="ECO:0000256" key="1">
    <source>
        <dbReference type="ARBA" id="ARBA00001968"/>
    </source>
</evidence>
<dbReference type="Proteomes" id="UP000187344">
    <property type="component" value="Unassembled WGS sequence"/>
</dbReference>
<keyword evidence="3" id="KW-0255">Endonuclease</keyword>
<dbReference type="GO" id="GO:0004521">
    <property type="term" value="F:RNA endonuclease activity"/>
    <property type="evidence" value="ECO:0007669"/>
    <property type="project" value="InterPro"/>
</dbReference>
<evidence type="ECO:0000259" key="6">
    <source>
        <dbReference type="Pfam" id="PF03755"/>
    </source>
</evidence>
<evidence type="ECO:0000313" key="9">
    <source>
        <dbReference type="Proteomes" id="UP000187344"/>
    </source>
</evidence>
<evidence type="ECO:0000256" key="4">
    <source>
        <dbReference type="ARBA" id="ARBA00022801"/>
    </source>
</evidence>
<sequence>MQSMTGFARASVSTESATIVWETRSVNGRNLDLRFRSNIAIDAIEYELKKKAGDIFARGNINCLLNVSFSAGSSHPRINQDYLDWALKFSNELEQAYGIQKPTIDGLLGIKGIVEYGTPENETIENTDLKLAIINGFDVALHDLTFAREKEGATLNKILSGQIDTIETLVSGARNDPSRSREAIKERLKTQVSALLDSSDKLDDQRLEMEAVLLVTKVDIQEELDRLDGHIEAARYLLGLNEPVGRRLDFLAQEFNREANTLCSKAHTASLSAAGLSLKAVIDQFREQIQNVE</sequence>
<dbReference type="NCBIfam" id="TIGR00255">
    <property type="entry name" value="YicC/YloC family endoribonuclease"/>
    <property type="match status" value="1"/>
</dbReference>
<keyword evidence="2" id="KW-0540">Nuclease</keyword>
<dbReference type="GO" id="GO:0016787">
    <property type="term" value="F:hydrolase activity"/>
    <property type="evidence" value="ECO:0007669"/>
    <property type="project" value="UniProtKB-KW"/>
</dbReference>
<dbReference type="InterPro" id="IPR005229">
    <property type="entry name" value="YicC/YloC-like"/>
</dbReference>
<protein>
    <submittedName>
        <fullName evidence="8">TIGR00255 family protein</fullName>
    </submittedName>
</protein>
<comment type="cofactor">
    <cofactor evidence="1">
        <name>a divalent metal cation</name>
        <dbReference type="ChEBI" id="CHEBI:60240"/>
    </cofactor>
</comment>
<proteinExistence type="inferred from homology"/>
<dbReference type="Pfam" id="PF03755">
    <property type="entry name" value="YicC-like_N"/>
    <property type="match status" value="1"/>
</dbReference>
<name>A0A1R0F830_9HYPH</name>
<feature type="domain" description="Endoribonuclease YicC-like C-terminal" evidence="7">
    <location>
        <begin position="179"/>
        <end position="293"/>
    </location>
</feature>
<dbReference type="PANTHER" id="PTHR30636:SF3">
    <property type="entry name" value="UPF0701 PROTEIN YICC"/>
    <property type="match status" value="1"/>
</dbReference>
<evidence type="ECO:0000313" key="8">
    <source>
        <dbReference type="EMBL" id="OLY43125.1"/>
    </source>
</evidence>
<gene>
    <name evidence="8" type="ORF">PEB0149_005470</name>
</gene>
<dbReference type="InterPro" id="IPR013551">
    <property type="entry name" value="YicC-like_C"/>
</dbReference>
<evidence type="ECO:0000256" key="3">
    <source>
        <dbReference type="ARBA" id="ARBA00022759"/>
    </source>
</evidence>